<dbReference type="GO" id="GO:0000271">
    <property type="term" value="P:polysaccharide biosynthetic process"/>
    <property type="evidence" value="ECO:0007669"/>
    <property type="project" value="UniProtKB-KW"/>
</dbReference>
<dbReference type="InterPro" id="IPR003362">
    <property type="entry name" value="Bact_transf"/>
</dbReference>
<evidence type="ECO:0000256" key="2">
    <source>
        <dbReference type="ARBA" id="ARBA00023169"/>
    </source>
</evidence>
<keyword evidence="3" id="KW-0812">Transmembrane</keyword>
<feature type="transmembrane region" description="Helical" evidence="3">
    <location>
        <begin position="64"/>
        <end position="82"/>
    </location>
</feature>
<feature type="transmembrane region" description="Helical" evidence="3">
    <location>
        <begin position="39"/>
        <end position="57"/>
    </location>
</feature>
<dbReference type="PANTHER" id="PTHR30576:SF0">
    <property type="entry name" value="UNDECAPRENYL-PHOSPHATE N-ACETYLGALACTOSAMINYL 1-PHOSPHATE TRANSFERASE-RELATED"/>
    <property type="match status" value="1"/>
</dbReference>
<dbReference type="AlphaFoldDB" id="A0A117UZM9"/>
<dbReference type="OrthoDB" id="9808602at2"/>
<organism evidence="5 6">
    <name type="scientific">Novosphingobium fuchskuhlense</name>
    <dbReference type="NCBI Taxonomy" id="1117702"/>
    <lineage>
        <taxon>Bacteria</taxon>
        <taxon>Pseudomonadati</taxon>
        <taxon>Pseudomonadota</taxon>
        <taxon>Alphaproteobacteria</taxon>
        <taxon>Sphingomonadales</taxon>
        <taxon>Sphingomonadaceae</taxon>
        <taxon>Novosphingobium</taxon>
    </lineage>
</organism>
<feature type="transmembrane region" description="Helical" evidence="3">
    <location>
        <begin position="88"/>
        <end position="107"/>
    </location>
</feature>
<keyword evidence="3" id="KW-0472">Membrane</keyword>
<feature type="domain" description="Bacterial sugar transferase" evidence="4">
    <location>
        <begin position="236"/>
        <end position="424"/>
    </location>
</feature>
<dbReference type="PANTHER" id="PTHR30576">
    <property type="entry name" value="COLANIC BIOSYNTHESIS UDP-GLUCOSE LIPID CARRIER TRANSFERASE"/>
    <property type="match status" value="1"/>
</dbReference>
<dbReference type="GO" id="GO:0016780">
    <property type="term" value="F:phosphotransferase activity, for other substituted phosphate groups"/>
    <property type="evidence" value="ECO:0007669"/>
    <property type="project" value="TreeGrafter"/>
</dbReference>
<keyword evidence="3" id="KW-1133">Transmembrane helix</keyword>
<name>A0A117UZM9_9SPHN</name>
<protein>
    <submittedName>
        <fullName evidence="5">Sugar transferase</fullName>
    </submittedName>
</protein>
<proteinExistence type="inferred from homology"/>
<comment type="similarity">
    <text evidence="1">Belongs to the bacterial sugar transferase family.</text>
</comment>
<keyword evidence="6" id="KW-1185">Reference proteome</keyword>
<dbReference type="STRING" id="1117702.AQZ52_01550"/>
<evidence type="ECO:0000256" key="1">
    <source>
        <dbReference type="ARBA" id="ARBA00006464"/>
    </source>
</evidence>
<evidence type="ECO:0000313" key="6">
    <source>
        <dbReference type="Proteomes" id="UP000058012"/>
    </source>
</evidence>
<dbReference type="Pfam" id="PF02397">
    <property type="entry name" value="Bac_transf"/>
    <property type="match status" value="1"/>
</dbReference>
<keyword evidence="5" id="KW-0808">Transferase</keyword>
<evidence type="ECO:0000259" key="4">
    <source>
        <dbReference type="Pfam" id="PF02397"/>
    </source>
</evidence>
<comment type="caution">
    <text evidence="5">The sequence shown here is derived from an EMBL/GenBank/DDBJ whole genome shotgun (WGS) entry which is preliminary data.</text>
</comment>
<accession>A0A117UZM9</accession>
<evidence type="ECO:0000256" key="3">
    <source>
        <dbReference type="SAM" id="Phobius"/>
    </source>
</evidence>
<reference evidence="5 6" key="1">
    <citation type="submission" date="2015-10" db="EMBL/GenBank/DDBJ databases">
        <title>Draft genome sequence of Novosphingobium fuchskuhlense DSM 25065 isolated from a surface water sample of the southwest basin of Lake Grosse Fuchskuhle.</title>
        <authorList>
            <person name="Ruckert C."/>
            <person name="Winkler A."/>
            <person name="Glaeser J."/>
            <person name="Grossart H.-P."/>
            <person name="Kalinowski J."/>
            <person name="Glaeser S."/>
        </authorList>
    </citation>
    <scope>NUCLEOTIDE SEQUENCE [LARGE SCALE GENOMIC DNA]</scope>
    <source>
        <strain evidence="5 6">FNE08-7</strain>
    </source>
</reference>
<keyword evidence="2" id="KW-0270">Exopolysaccharide synthesis</keyword>
<sequence>MLTDGLIIVGASLLVSLLYLGHAYDPQTIQQINLCVPLYWGAALMTRTYSIQALTSLRFSQARSMLAMAIALTMLIFIAFFTRSSEQFSRVSTVGSLFVIACIMAWARAMAQPLIRSSCGPTAQNVLVIDDGGSPVRVPHAWHIDTREHRLRPDRSDPHMLDRLGMFLTNMDRVIVTCPQERRKDWALVFKGSNICGEIVDPEVQELGVLGAGRGNGFGSLVVSVGPLGLRARAVKRVMDLSIAGGAILALAPLLMVVALLIWLEDRGPVFFLQQRQGRNNRLFWIYKFRSMRVEKLDASGTRSASRDDDRITRTGRFIRRSSIDELPQLLNVLRGDMSIVGPRPHAIGSLAGQKRFWEVDPRYLLRHSLKPGLTGLAQIRGLRGATDSEQDLASRLQADLEYLDGWTAVRDMKIIFATFAVLVHDRAF</sequence>
<evidence type="ECO:0000313" key="5">
    <source>
        <dbReference type="EMBL" id="KUR73796.1"/>
    </source>
</evidence>
<dbReference type="Proteomes" id="UP000058012">
    <property type="component" value="Unassembled WGS sequence"/>
</dbReference>
<gene>
    <name evidence="5" type="ORF">AQZ52_01550</name>
</gene>
<dbReference type="EMBL" id="LLZS01000001">
    <property type="protein sequence ID" value="KUR73796.1"/>
    <property type="molecule type" value="Genomic_DNA"/>
</dbReference>
<feature type="transmembrane region" description="Helical" evidence="3">
    <location>
        <begin position="241"/>
        <end position="264"/>
    </location>
</feature>